<reference evidence="7 8" key="1">
    <citation type="submission" date="2019-03" db="EMBL/GenBank/DDBJ databases">
        <title>Genomic Encyclopedia of Archaeal and Bacterial Type Strains, Phase II (KMG-II): from individual species to whole genera.</title>
        <authorList>
            <person name="Goeker M."/>
        </authorList>
    </citation>
    <scope>NUCLEOTIDE SEQUENCE [LARGE SCALE GENOMIC DNA]</scope>
    <source>
        <strain evidence="7 8">DSM 19035</strain>
    </source>
</reference>
<keyword evidence="2" id="KW-0805">Transcription regulation</keyword>
<proteinExistence type="inferred from homology"/>
<dbReference type="Gene3D" id="1.10.1740.10">
    <property type="match status" value="1"/>
</dbReference>
<evidence type="ECO:0000256" key="3">
    <source>
        <dbReference type="ARBA" id="ARBA00023082"/>
    </source>
</evidence>
<dbReference type="RefSeq" id="WP_133576287.1">
    <property type="nucleotide sequence ID" value="NZ_SNYC01000004.1"/>
</dbReference>
<dbReference type="Pfam" id="PF08281">
    <property type="entry name" value="Sigma70_r4_2"/>
    <property type="match status" value="1"/>
</dbReference>
<evidence type="ECO:0000256" key="1">
    <source>
        <dbReference type="ARBA" id="ARBA00010641"/>
    </source>
</evidence>
<name>A0A4R6SXU1_9SPHI</name>
<protein>
    <submittedName>
        <fullName evidence="7">RNA polymerase sigma-70 factor (ECF subfamily)</fullName>
    </submittedName>
</protein>
<dbReference type="PANTHER" id="PTHR43133:SF46">
    <property type="entry name" value="RNA POLYMERASE SIGMA-70 FACTOR ECF SUBFAMILY"/>
    <property type="match status" value="1"/>
</dbReference>
<dbReference type="GO" id="GO:0006352">
    <property type="term" value="P:DNA-templated transcription initiation"/>
    <property type="evidence" value="ECO:0007669"/>
    <property type="project" value="InterPro"/>
</dbReference>
<comment type="similarity">
    <text evidence="1">Belongs to the sigma-70 factor family. ECF subfamily.</text>
</comment>
<dbReference type="AlphaFoldDB" id="A0A4R6SXU1"/>
<feature type="domain" description="RNA polymerase sigma-70 region 2" evidence="5">
    <location>
        <begin position="29"/>
        <end position="95"/>
    </location>
</feature>
<dbReference type="InterPro" id="IPR007627">
    <property type="entry name" value="RNA_pol_sigma70_r2"/>
</dbReference>
<evidence type="ECO:0000313" key="7">
    <source>
        <dbReference type="EMBL" id="TDQ10269.1"/>
    </source>
</evidence>
<dbReference type="NCBIfam" id="TIGR02985">
    <property type="entry name" value="Sig70_bacteroi1"/>
    <property type="match status" value="1"/>
</dbReference>
<keyword evidence="3" id="KW-0731">Sigma factor</keyword>
<dbReference type="PANTHER" id="PTHR43133">
    <property type="entry name" value="RNA POLYMERASE ECF-TYPE SIGMA FACTO"/>
    <property type="match status" value="1"/>
</dbReference>
<dbReference type="InterPro" id="IPR039425">
    <property type="entry name" value="RNA_pol_sigma-70-like"/>
</dbReference>
<comment type="caution">
    <text evidence="7">The sequence shown here is derived from an EMBL/GenBank/DDBJ whole genome shotgun (WGS) entry which is preliminary data.</text>
</comment>
<evidence type="ECO:0000256" key="2">
    <source>
        <dbReference type="ARBA" id="ARBA00023015"/>
    </source>
</evidence>
<dbReference type="InterPro" id="IPR000792">
    <property type="entry name" value="Tscrpt_reg_LuxR_C"/>
</dbReference>
<dbReference type="CDD" id="cd06171">
    <property type="entry name" value="Sigma70_r4"/>
    <property type="match status" value="1"/>
</dbReference>
<accession>A0A4R6SXU1</accession>
<dbReference type="InterPro" id="IPR013249">
    <property type="entry name" value="RNA_pol_sigma70_r4_t2"/>
</dbReference>
<dbReference type="InterPro" id="IPR036388">
    <property type="entry name" value="WH-like_DNA-bd_sf"/>
</dbReference>
<dbReference type="Pfam" id="PF04542">
    <property type="entry name" value="Sigma70_r2"/>
    <property type="match status" value="1"/>
</dbReference>
<keyword evidence="4" id="KW-0804">Transcription</keyword>
<gene>
    <name evidence="7" type="ORF">ATK78_2435</name>
</gene>
<dbReference type="InterPro" id="IPR013324">
    <property type="entry name" value="RNA_pol_sigma_r3/r4-like"/>
</dbReference>
<evidence type="ECO:0000313" key="8">
    <source>
        <dbReference type="Proteomes" id="UP000295620"/>
    </source>
</evidence>
<dbReference type="GO" id="GO:0016987">
    <property type="term" value="F:sigma factor activity"/>
    <property type="evidence" value="ECO:0007669"/>
    <property type="project" value="UniProtKB-KW"/>
</dbReference>
<evidence type="ECO:0000256" key="4">
    <source>
        <dbReference type="ARBA" id="ARBA00023163"/>
    </source>
</evidence>
<dbReference type="GO" id="GO:0003677">
    <property type="term" value="F:DNA binding"/>
    <property type="evidence" value="ECO:0007669"/>
    <property type="project" value="InterPro"/>
</dbReference>
<dbReference type="OrthoDB" id="659569at2"/>
<dbReference type="Proteomes" id="UP000295620">
    <property type="component" value="Unassembled WGS sequence"/>
</dbReference>
<dbReference type="InterPro" id="IPR014284">
    <property type="entry name" value="RNA_pol_sigma-70_dom"/>
</dbReference>
<organism evidence="7 8">
    <name type="scientific">Pedobacter metabolipauper</name>
    <dbReference type="NCBI Taxonomy" id="425513"/>
    <lineage>
        <taxon>Bacteria</taxon>
        <taxon>Pseudomonadati</taxon>
        <taxon>Bacteroidota</taxon>
        <taxon>Sphingobacteriia</taxon>
        <taxon>Sphingobacteriales</taxon>
        <taxon>Sphingobacteriaceae</taxon>
        <taxon>Pedobacter</taxon>
    </lineage>
</organism>
<dbReference type="InterPro" id="IPR013325">
    <property type="entry name" value="RNA_pol_sigma_r2"/>
</dbReference>
<feature type="domain" description="RNA polymerase sigma factor 70 region 4 type 2" evidence="6">
    <location>
        <begin position="127"/>
        <end position="178"/>
    </location>
</feature>
<dbReference type="SUPFAM" id="SSF88946">
    <property type="entry name" value="Sigma2 domain of RNA polymerase sigma factors"/>
    <property type="match status" value="1"/>
</dbReference>
<evidence type="ECO:0000259" key="6">
    <source>
        <dbReference type="Pfam" id="PF08281"/>
    </source>
</evidence>
<dbReference type="NCBIfam" id="TIGR02937">
    <property type="entry name" value="sigma70-ECF"/>
    <property type="match status" value="1"/>
</dbReference>
<keyword evidence="8" id="KW-1185">Reference proteome</keyword>
<dbReference type="SUPFAM" id="SSF88659">
    <property type="entry name" value="Sigma3 and sigma4 domains of RNA polymerase sigma factors"/>
    <property type="match status" value="1"/>
</dbReference>
<dbReference type="EMBL" id="SNYC01000004">
    <property type="protein sequence ID" value="TDQ10269.1"/>
    <property type="molecule type" value="Genomic_DNA"/>
</dbReference>
<dbReference type="InterPro" id="IPR014327">
    <property type="entry name" value="RNA_pol_sigma70_bacteroid"/>
</dbReference>
<sequence>MKVNEYKNLSDAELCELLSTSDTLAFTELMTRYERLIYNHATNILRDTDQARDVVQELFIWVWDNHKVLTYNLNFASFLYSSIRNKIIDLIRHEKVKVKYLNTLPDFMKTGVAETDHLIRAKNFQSIIERELSAMPEKMRQVFEMSRNQNLSNKEIAEKLDISQRTVEGHITNALKMLRKNLGLFKYLIFIIFY</sequence>
<dbReference type="PRINTS" id="PR00038">
    <property type="entry name" value="HTHLUXR"/>
</dbReference>
<dbReference type="Gene3D" id="1.10.10.10">
    <property type="entry name" value="Winged helix-like DNA-binding domain superfamily/Winged helix DNA-binding domain"/>
    <property type="match status" value="1"/>
</dbReference>
<evidence type="ECO:0000259" key="5">
    <source>
        <dbReference type="Pfam" id="PF04542"/>
    </source>
</evidence>